<dbReference type="InterPro" id="IPR051487">
    <property type="entry name" value="Ser/Thr_Proteases_Immune/Dev"/>
</dbReference>
<name>A0AAU9UUX6_EUPED</name>
<reference evidence="5" key="1">
    <citation type="submission" date="2022-03" db="EMBL/GenBank/DDBJ databases">
        <authorList>
            <person name="Tunstrom K."/>
        </authorList>
    </citation>
    <scope>NUCLEOTIDE SEQUENCE</scope>
</reference>
<dbReference type="PANTHER" id="PTHR24256">
    <property type="entry name" value="TRYPTASE-RELATED"/>
    <property type="match status" value="1"/>
</dbReference>
<dbReference type="Proteomes" id="UP001153954">
    <property type="component" value="Unassembled WGS sequence"/>
</dbReference>
<protein>
    <recommendedName>
        <fullName evidence="4">Peptidase S1 domain-containing protein</fullName>
    </recommendedName>
</protein>
<organism evidence="5 6">
    <name type="scientific">Euphydryas editha</name>
    <name type="common">Edith's checkerspot</name>
    <dbReference type="NCBI Taxonomy" id="104508"/>
    <lineage>
        <taxon>Eukaryota</taxon>
        <taxon>Metazoa</taxon>
        <taxon>Ecdysozoa</taxon>
        <taxon>Arthropoda</taxon>
        <taxon>Hexapoda</taxon>
        <taxon>Insecta</taxon>
        <taxon>Pterygota</taxon>
        <taxon>Neoptera</taxon>
        <taxon>Endopterygota</taxon>
        <taxon>Lepidoptera</taxon>
        <taxon>Glossata</taxon>
        <taxon>Ditrysia</taxon>
        <taxon>Papilionoidea</taxon>
        <taxon>Nymphalidae</taxon>
        <taxon>Nymphalinae</taxon>
        <taxon>Euphydryas</taxon>
    </lineage>
</organism>
<comment type="caution">
    <text evidence="5">The sequence shown here is derived from an EMBL/GenBank/DDBJ whole genome shotgun (WGS) entry which is preliminary data.</text>
</comment>
<evidence type="ECO:0000259" key="4">
    <source>
        <dbReference type="PROSITE" id="PS50240"/>
    </source>
</evidence>
<dbReference type="Pfam" id="PF18399">
    <property type="entry name" value="CLIP_SPH_Scar"/>
    <property type="match status" value="1"/>
</dbReference>
<gene>
    <name evidence="5" type="ORF">EEDITHA_LOCUS16449</name>
</gene>
<keyword evidence="1" id="KW-1015">Disulfide bond</keyword>
<dbReference type="Pfam" id="PF00089">
    <property type="entry name" value="Trypsin"/>
    <property type="match status" value="1"/>
</dbReference>
<sequence>MLRPLSSSIDRRKQYCNVRTEICCRIEIVGVASQGAGGVGSTLSQGSYTGQSSNGYKGTAQTNFIETDSLTAGSVNTGVYRPGAIGSNLKPGIPYLPPVDNSKSDTNIVGSTVFPTPTFVTTPKPFTRATYRPPPVTSTSAPGYLPPIGEQTINKETIVPNPNYSEGSLILDENIQPTRVPAPIDIPVGCAAALKCTPIEFCTADGIISNTTVILTRDQDAYRVPLTDCKDLETGRIGKCCRDPYYTDPWPTNQLGKWVPGVFGGNDGKYVPDSRGSSNNIRPTVTARPPVTGSVLLNNFRPSKPTVSPFGPNQVTPGFSTVTPTPFPQKGQFGVGGQGQFGIGGQGQYGQGSQGQFGVIGQGQIGSGSQVSTAYSQGQYGQKGQGSIITQGKGQVINQGQGQFISQGQGQIIKQEQGTYAQGGKTQFGVAGQGVQTQFGIGQKGIQGQGIGVISGQGIGINRGQGAFVSQGTGVVGSQGQGTLVSQGVGAFGSQGQGAFVSQGQGALDSQGQGTLISQGQGALVSQGQGTLVSQGQGALVSQGFGTGIRQGQGQYTSQGQGAVVSQGFGQGVREGQGQYVSQGQGQLVSQGQGASVSQGQGTLVSQGFGTGIRQGQGQYTSQGQGAIVSQGFGQGVRQGQGQYVSQGQGQLVSQGQGASVSQGQGTSVSQGFGTGIRQGQGQYTSQGQGAIFSQGFGQGVRQGQGQLVSQGEGQLVSQGQGQYLSQGQGQYVSRGQGLLVSQGFGQNIRQGQGFSVSQGSGVGVENDYAESVQRVFLQKYNGNGKCGLLNGQRPNGNRNNLEVDFAEIPWQAMVLLQTNKSLLCGGVITRPDVVVTSAACVEGLDAKNVLIKGGEWKLGIDDEPLPFQIVQVKTILRHPFYKPGKLLYDAAILVLTENLRFAKNIYPICLPGADETLDKYYSGAGQCIVTGWGKIVLQAHLAGSIMHSVNVSLLTPGDCQAKLSSDYPYLLNQYDEESCVCGEPSNPLDNICKVDIGSALACTTGDGHYVFRGVYSWDTGCEVGNQIAGFYRFDLEWYEWAIGLIESVRFAQFSTVTKITKVTGVKGFGGVKGSQFNFKGSSNSEDSGIKTGVNGFSVGKGQFGFGQGLLSQNQINQLNQFSSGSQSSFGTAFNFTEIKPITNGFSATYSENKVFQTEPKIITYTTKPEIVTYTTKPEIVTFTTKPEIVTYTTKPEIFTFTTKPKIFTYTTKPQIITYETSGSRTNPQYVAPGVSFNPSFSDLVGHQHTAKCKCLENKK</sequence>
<feature type="region of interest" description="Disordered" evidence="3">
    <location>
        <begin position="125"/>
        <end position="145"/>
    </location>
</feature>
<dbReference type="GO" id="GO:0006508">
    <property type="term" value="P:proteolysis"/>
    <property type="evidence" value="ECO:0007669"/>
    <property type="project" value="InterPro"/>
</dbReference>
<feature type="compositionally biased region" description="Low complexity" evidence="3">
    <location>
        <begin position="656"/>
        <end position="672"/>
    </location>
</feature>
<accession>A0AAU9UUX6</accession>
<dbReference type="GO" id="GO:0004252">
    <property type="term" value="F:serine-type endopeptidase activity"/>
    <property type="evidence" value="ECO:0007669"/>
    <property type="project" value="InterPro"/>
</dbReference>
<feature type="region of interest" description="Disordered" evidence="3">
    <location>
        <begin position="656"/>
        <end position="682"/>
    </location>
</feature>
<evidence type="ECO:0000313" key="5">
    <source>
        <dbReference type="EMBL" id="CAH2101721.1"/>
    </source>
</evidence>
<evidence type="ECO:0000256" key="3">
    <source>
        <dbReference type="SAM" id="MobiDB-lite"/>
    </source>
</evidence>
<dbReference type="InterPro" id="IPR009003">
    <property type="entry name" value="Peptidase_S1_PA"/>
</dbReference>
<evidence type="ECO:0000256" key="2">
    <source>
        <dbReference type="ARBA" id="ARBA00024195"/>
    </source>
</evidence>
<keyword evidence="6" id="KW-1185">Reference proteome</keyword>
<proteinExistence type="inferred from homology"/>
<dbReference type="InterPro" id="IPR043504">
    <property type="entry name" value="Peptidase_S1_PA_chymotrypsin"/>
</dbReference>
<dbReference type="SUPFAM" id="SSF50494">
    <property type="entry name" value="Trypsin-like serine proteases"/>
    <property type="match status" value="1"/>
</dbReference>
<dbReference type="InterPro" id="IPR040973">
    <property type="entry name" value="CLIP_SPH_Scar"/>
</dbReference>
<evidence type="ECO:0000256" key="1">
    <source>
        <dbReference type="ARBA" id="ARBA00023157"/>
    </source>
</evidence>
<dbReference type="AlphaFoldDB" id="A0AAU9UUX6"/>
<evidence type="ECO:0000313" key="6">
    <source>
        <dbReference type="Proteomes" id="UP001153954"/>
    </source>
</evidence>
<dbReference type="SMART" id="SM00020">
    <property type="entry name" value="Tryp_SPc"/>
    <property type="match status" value="1"/>
</dbReference>
<comment type="similarity">
    <text evidence="2">Belongs to the peptidase S1 family. CLIP subfamily.</text>
</comment>
<dbReference type="Gene3D" id="2.40.10.10">
    <property type="entry name" value="Trypsin-like serine proteases"/>
    <property type="match status" value="2"/>
</dbReference>
<dbReference type="EMBL" id="CAKOGL010000024">
    <property type="protein sequence ID" value="CAH2101721.1"/>
    <property type="molecule type" value="Genomic_DNA"/>
</dbReference>
<feature type="domain" description="Peptidase S1" evidence="4">
    <location>
        <begin position="789"/>
        <end position="1047"/>
    </location>
</feature>
<dbReference type="InterPro" id="IPR001254">
    <property type="entry name" value="Trypsin_dom"/>
</dbReference>
<dbReference type="PROSITE" id="PS50240">
    <property type="entry name" value="TRYPSIN_DOM"/>
    <property type="match status" value="1"/>
</dbReference>